<keyword evidence="3" id="KW-1185">Reference proteome</keyword>
<evidence type="ECO:0000313" key="3">
    <source>
        <dbReference type="Proteomes" id="UP001526143"/>
    </source>
</evidence>
<reference evidence="2 3" key="1">
    <citation type="submission" date="2022-10" db="EMBL/GenBank/DDBJ databases">
        <title>Identification of biosynthetic pathway for the production of the potent trypsin inhibitor radiosumin.</title>
        <authorList>
            <person name="Fewer D.P."/>
            <person name="Delbaje E."/>
            <person name="Ouyang X."/>
            <person name="Agostino P.D."/>
            <person name="Wahlsten M."/>
            <person name="Jokela J."/>
            <person name="Permi P."/>
            <person name="Haapaniemi E."/>
            <person name="Koistinen H."/>
        </authorList>
    </citation>
    <scope>NUCLEOTIDE SEQUENCE [LARGE SCALE GENOMIC DNA]</scope>
    <source>
        <strain evidence="2 3">NIES-515</strain>
    </source>
</reference>
<protein>
    <submittedName>
        <fullName evidence="2">Uncharacterized protein</fullName>
    </submittedName>
</protein>
<comment type="caution">
    <text evidence="2">The sequence shown here is derived from an EMBL/GenBank/DDBJ whole genome shotgun (WGS) entry which is preliminary data.</text>
</comment>
<evidence type="ECO:0000313" key="2">
    <source>
        <dbReference type="EMBL" id="MCV3213109.1"/>
    </source>
</evidence>
<dbReference type="RefSeq" id="WP_263744615.1">
    <property type="nucleotide sequence ID" value="NZ_JAOWRF010000091.1"/>
</dbReference>
<dbReference type="EMBL" id="JAOWRF010000091">
    <property type="protein sequence ID" value="MCV3213109.1"/>
    <property type="molecule type" value="Genomic_DNA"/>
</dbReference>
<organism evidence="2 3">
    <name type="scientific">Plectonema radiosum NIES-515</name>
    <dbReference type="NCBI Taxonomy" id="2986073"/>
    <lineage>
        <taxon>Bacteria</taxon>
        <taxon>Bacillati</taxon>
        <taxon>Cyanobacteriota</taxon>
        <taxon>Cyanophyceae</taxon>
        <taxon>Oscillatoriophycideae</taxon>
        <taxon>Oscillatoriales</taxon>
        <taxon>Microcoleaceae</taxon>
        <taxon>Plectonema</taxon>
    </lineage>
</organism>
<dbReference type="Proteomes" id="UP001526143">
    <property type="component" value="Unassembled WGS sequence"/>
</dbReference>
<accession>A0ABT3AVG0</accession>
<proteinExistence type="predicted"/>
<sequence>MKKREDIVEKFSTFLSFGNTNIARNLIWHTDPELERYIKHLVKSEPEANKEFWARYFLKILTEVSHSKSTEAENQKDTQTPIQSSLDKFSVSPSSSIAGRHLSAYLQEACLWASQKSYQRFKFLRHKYPLEEYFQIANSAANPPAKLFRNFNLEHPQTNIEGYAKTALLRFVKNTIYRQDIEAKRDKFSDYGLLKNLSNKELREALTYQGVNNNQIPSYCLVWQCLDEIYQPNQNLVNRNFKDPSETQLTQITFRYNQRQNQLNYSTETSIDKIQDMLSICIQAARNYRTKRFLSLEEYDTIYDFIPSPWDTLLHEEASEQVQSLIYQLFSNMPEAGQIILKLLLGLNLTQIEIAAVLKSKYPELQKQYQVARHLARYNKNLLKDLANEWQKIDPEICLNDEKDIERIKDAMGECLQSLCQNLLYSSLDKIEEQYNHSKKLLTLTNEINMLKQQRVNPLIIDLYGASNMLQEIKYNLITCLQEELESKMDLPKKSLKIVESKIEVLVDEWIKCKLYVANKG</sequence>
<name>A0ABT3AVG0_9CYAN</name>
<feature type="region of interest" description="Disordered" evidence="1">
    <location>
        <begin position="68"/>
        <end position="88"/>
    </location>
</feature>
<feature type="compositionally biased region" description="Polar residues" evidence="1">
    <location>
        <begin position="77"/>
        <end position="88"/>
    </location>
</feature>
<gene>
    <name evidence="2" type="ORF">OGM63_06145</name>
</gene>
<evidence type="ECO:0000256" key="1">
    <source>
        <dbReference type="SAM" id="MobiDB-lite"/>
    </source>
</evidence>